<proteinExistence type="predicted"/>
<dbReference type="RefSeq" id="WP_163076224.1">
    <property type="nucleotide sequence ID" value="NZ_CP048630.1"/>
</dbReference>
<reference evidence="3 4" key="1">
    <citation type="submission" date="2020-02" db="EMBL/GenBank/DDBJ databases">
        <authorList>
            <person name="Li G."/>
        </authorList>
    </citation>
    <scope>NUCLEOTIDE SEQUENCE [LARGE SCALE GENOMIC DNA]</scope>
    <source>
        <strain evidence="3 4">DSM 102029</strain>
    </source>
</reference>
<dbReference type="Proteomes" id="UP000464751">
    <property type="component" value="Chromosome"/>
</dbReference>
<dbReference type="PIRSF" id="PIRSF010244">
    <property type="entry name" value="UCP010244_imp"/>
    <property type="match status" value="1"/>
</dbReference>
<keyword evidence="1" id="KW-0812">Transmembrane</keyword>
<dbReference type="InterPro" id="IPR010679">
    <property type="entry name" value="DUF1254"/>
</dbReference>
<sequence length="181" mass="19643">MKWLALPVLAGLVLGVIVHLVAVLILPYYAEQDAYARLSAVGSINMFAQIDDPDAFGAVLPDSDPAFVSAVCLYDLSEGPLKVRVPTTDDYTSVSFYTRFGLPFYAINDRSAGRRVIELDLMNTMQKAALPENSEVTAADRLVVESPSDEGIVLIRSMVRERSARDAIRARMNAASCGSAL</sequence>
<protein>
    <submittedName>
        <fullName evidence="3">DUF1254 domain-containing protein</fullName>
    </submittedName>
</protein>
<evidence type="ECO:0000259" key="2">
    <source>
        <dbReference type="Pfam" id="PF06863"/>
    </source>
</evidence>
<dbReference type="InterPro" id="IPR014456">
    <property type="entry name" value="UCP010244_IM"/>
</dbReference>
<dbReference type="SUPFAM" id="SSF160935">
    <property type="entry name" value="VPA0735-like"/>
    <property type="match status" value="1"/>
</dbReference>
<name>A0A6P1YNZ7_9HYPH</name>
<keyword evidence="4" id="KW-1185">Reference proteome</keyword>
<dbReference type="Pfam" id="PF06863">
    <property type="entry name" value="DUF1254"/>
    <property type="match status" value="1"/>
</dbReference>
<keyword evidence="1" id="KW-1133">Transmembrane helix</keyword>
<evidence type="ECO:0000313" key="3">
    <source>
        <dbReference type="EMBL" id="QIB35079.1"/>
    </source>
</evidence>
<feature type="domain" description="DUF1254" evidence="2">
    <location>
        <begin position="55"/>
        <end position="171"/>
    </location>
</feature>
<evidence type="ECO:0000313" key="4">
    <source>
        <dbReference type="Proteomes" id="UP000464751"/>
    </source>
</evidence>
<accession>A0A6P1YNZ7</accession>
<evidence type="ECO:0000256" key="1">
    <source>
        <dbReference type="SAM" id="Phobius"/>
    </source>
</evidence>
<feature type="transmembrane region" description="Helical" evidence="1">
    <location>
        <begin position="6"/>
        <end position="29"/>
    </location>
</feature>
<dbReference type="AlphaFoldDB" id="A0A6P1YNZ7"/>
<dbReference type="EMBL" id="CP048630">
    <property type="protein sequence ID" value="QIB35079.1"/>
    <property type="molecule type" value="Genomic_DNA"/>
</dbReference>
<gene>
    <name evidence="3" type="ORF">G3A50_16215</name>
</gene>
<organism evidence="3 4">
    <name type="scientific">Ancylobacter pratisalsi</name>
    <dbReference type="NCBI Taxonomy" id="1745854"/>
    <lineage>
        <taxon>Bacteria</taxon>
        <taxon>Pseudomonadati</taxon>
        <taxon>Pseudomonadota</taxon>
        <taxon>Alphaproteobacteria</taxon>
        <taxon>Hyphomicrobiales</taxon>
        <taxon>Xanthobacteraceae</taxon>
        <taxon>Ancylobacter</taxon>
    </lineage>
</organism>
<dbReference type="KEGG" id="apra:G3A50_16215"/>
<keyword evidence="1" id="KW-0472">Membrane</keyword>